<feature type="repeat" description="RCC1" evidence="1">
    <location>
        <begin position="92"/>
        <end position="142"/>
    </location>
</feature>
<feature type="compositionally biased region" description="Basic residues" evidence="2">
    <location>
        <begin position="441"/>
        <end position="450"/>
    </location>
</feature>
<accession>A0AAW2M5S0</accession>
<dbReference type="SUPFAM" id="SSF50985">
    <property type="entry name" value="RCC1/BLIP-II"/>
    <property type="match status" value="1"/>
</dbReference>
<protein>
    <submittedName>
        <fullName evidence="3">Protein RCC2</fullName>
    </submittedName>
</protein>
<dbReference type="Pfam" id="PF00415">
    <property type="entry name" value="RCC1"/>
    <property type="match status" value="2"/>
</dbReference>
<name>A0AAW2M5S0_SESRA</name>
<dbReference type="GO" id="GO:0031267">
    <property type="term" value="F:small GTPase binding"/>
    <property type="evidence" value="ECO:0007669"/>
    <property type="project" value="TreeGrafter"/>
</dbReference>
<dbReference type="InterPro" id="IPR000408">
    <property type="entry name" value="Reg_chr_condens"/>
</dbReference>
<dbReference type="EMBL" id="JACGWJ010000023">
    <property type="protein sequence ID" value="KAL0325836.1"/>
    <property type="molecule type" value="Genomic_DNA"/>
</dbReference>
<evidence type="ECO:0000313" key="3">
    <source>
        <dbReference type="EMBL" id="KAL0325836.1"/>
    </source>
</evidence>
<sequence>MEPVDEEKKVEEEVKGGELLFCGTTAWDAMGRRRTTLEENLVSPTRLRPLMGVDIRFVASGCVSCHCVALDVEGRCYTWGRNELGVILRLKMPSLAFGWNKHGQLGSGSVKNEVEFSPVRCLVSEVKTAVCGGDFTVWLTSIEGSSILTAGLPQYGQLGHGSNNEYNTKDSSVKLAYEAQPRPRAIASLSEKTIVKVACGTNHTVAVDKNGHVYTFLDYHGLYRLAAGDRLGHREQKDEWTPRCVDVFTRHNVLPPDAVISAGSANSACTAGGGQLYMWGKIKNSGDDWMYPKPLMDLSVACGFAHSLVVVDRTNIADRLEQLEVHDGKAAEEAVVEVPDSGPAVAEKAPKKSSVKKSQNSKKRKNVESSSEDEENSEYDSDDSDEMLNGEAEHGRGAKSSGKGRGKNTGKSASGRKSNGRGRGRPPSQTKSSQSAEGKGSGRRGRPKKS</sequence>
<dbReference type="PROSITE" id="PS00626">
    <property type="entry name" value="RCC1_2"/>
    <property type="match status" value="1"/>
</dbReference>
<dbReference type="PANTHER" id="PTHR46207:SF1">
    <property type="entry name" value="PROTEIN RCC2"/>
    <property type="match status" value="1"/>
</dbReference>
<feature type="compositionally biased region" description="Basic residues" evidence="2">
    <location>
        <begin position="351"/>
        <end position="365"/>
    </location>
</feature>
<dbReference type="AlphaFoldDB" id="A0AAW2M5S0"/>
<feature type="compositionally biased region" description="Acidic residues" evidence="2">
    <location>
        <begin position="370"/>
        <end position="388"/>
    </location>
</feature>
<proteinExistence type="predicted"/>
<feature type="repeat" description="RCC1" evidence="1">
    <location>
        <begin position="145"/>
        <end position="210"/>
    </location>
</feature>
<gene>
    <name evidence="3" type="ORF">Sradi_5152900</name>
</gene>
<reference evidence="3" key="1">
    <citation type="submission" date="2020-06" db="EMBL/GenBank/DDBJ databases">
        <authorList>
            <person name="Li T."/>
            <person name="Hu X."/>
            <person name="Zhang T."/>
            <person name="Song X."/>
            <person name="Zhang H."/>
            <person name="Dai N."/>
            <person name="Sheng W."/>
            <person name="Hou X."/>
            <person name="Wei L."/>
        </authorList>
    </citation>
    <scope>NUCLEOTIDE SEQUENCE</scope>
    <source>
        <strain evidence="3">G02</strain>
        <tissue evidence="3">Leaf</tissue>
    </source>
</reference>
<dbReference type="Gene3D" id="2.130.10.30">
    <property type="entry name" value="Regulator of chromosome condensation 1/beta-lactamase-inhibitor protein II"/>
    <property type="match status" value="2"/>
</dbReference>
<feature type="region of interest" description="Disordered" evidence="2">
    <location>
        <begin position="334"/>
        <end position="450"/>
    </location>
</feature>
<dbReference type="InterPro" id="IPR028641">
    <property type="entry name" value="RCC2"/>
</dbReference>
<dbReference type="GO" id="GO:0016020">
    <property type="term" value="C:membrane"/>
    <property type="evidence" value="ECO:0007669"/>
    <property type="project" value="TreeGrafter"/>
</dbReference>
<organism evidence="3">
    <name type="scientific">Sesamum radiatum</name>
    <name type="common">Black benniseed</name>
    <dbReference type="NCBI Taxonomy" id="300843"/>
    <lineage>
        <taxon>Eukaryota</taxon>
        <taxon>Viridiplantae</taxon>
        <taxon>Streptophyta</taxon>
        <taxon>Embryophyta</taxon>
        <taxon>Tracheophyta</taxon>
        <taxon>Spermatophyta</taxon>
        <taxon>Magnoliopsida</taxon>
        <taxon>eudicotyledons</taxon>
        <taxon>Gunneridae</taxon>
        <taxon>Pentapetalae</taxon>
        <taxon>asterids</taxon>
        <taxon>lamiids</taxon>
        <taxon>Lamiales</taxon>
        <taxon>Pedaliaceae</taxon>
        <taxon>Sesamum</taxon>
    </lineage>
</organism>
<evidence type="ECO:0000256" key="2">
    <source>
        <dbReference type="SAM" id="MobiDB-lite"/>
    </source>
</evidence>
<reference evidence="3" key="2">
    <citation type="journal article" date="2024" name="Plant">
        <title>Genomic evolution and insights into agronomic trait innovations of Sesamum species.</title>
        <authorList>
            <person name="Miao H."/>
            <person name="Wang L."/>
            <person name="Qu L."/>
            <person name="Liu H."/>
            <person name="Sun Y."/>
            <person name="Le M."/>
            <person name="Wang Q."/>
            <person name="Wei S."/>
            <person name="Zheng Y."/>
            <person name="Lin W."/>
            <person name="Duan Y."/>
            <person name="Cao H."/>
            <person name="Xiong S."/>
            <person name="Wang X."/>
            <person name="Wei L."/>
            <person name="Li C."/>
            <person name="Ma Q."/>
            <person name="Ju M."/>
            <person name="Zhao R."/>
            <person name="Li G."/>
            <person name="Mu C."/>
            <person name="Tian Q."/>
            <person name="Mei H."/>
            <person name="Zhang T."/>
            <person name="Gao T."/>
            <person name="Zhang H."/>
        </authorList>
    </citation>
    <scope>NUCLEOTIDE SEQUENCE</scope>
    <source>
        <strain evidence="3">G02</strain>
    </source>
</reference>
<dbReference type="InterPro" id="IPR009091">
    <property type="entry name" value="RCC1/BLIP-II"/>
</dbReference>
<dbReference type="PANTHER" id="PTHR46207">
    <property type="entry name" value="PROTEIN RCC2"/>
    <property type="match status" value="1"/>
</dbReference>
<dbReference type="PROSITE" id="PS50012">
    <property type="entry name" value="RCC1_3"/>
    <property type="match status" value="2"/>
</dbReference>
<evidence type="ECO:0000256" key="1">
    <source>
        <dbReference type="PROSITE-ProRule" id="PRU00235"/>
    </source>
</evidence>
<comment type="caution">
    <text evidence="3">The sequence shown here is derived from an EMBL/GenBank/DDBJ whole genome shotgun (WGS) entry which is preliminary data.</text>
</comment>